<keyword evidence="5" id="KW-0732">Signal</keyword>
<comment type="caution">
    <text evidence="7">The sequence shown here is derived from an EMBL/GenBank/DDBJ whole genome shotgun (WGS) entry which is preliminary data.</text>
</comment>
<evidence type="ECO:0000313" key="7">
    <source>
        <dbReference type="EMBL" id="MFM4894705.1"/>
    </source>
</evidence>
<evidence type="ECO:0000256" key="1">
    <source>
        <dbReference type="ARBA" id="ARBA00022617"/>
    </source>
</evidence>
<dbReference type="GeneID" id="97222033"/>
<evidence type="ECO:0000256" key="3">
    <source>
        <dbReference type="ARBA" id="ARBA00023004"/>
    </source>
</evidence>
<name>A0ABW9GU80_9GAMM</name>
<keyword evidence="2 4" id="KW-0479">Metal-binding</keyword>
<reference evidence="7 8" key="1">
    <citation type="submission" date="2024-09" db="EMBL/GenBank/DDBJ databases">
        <title>Aeromonas strains Genome sequencing and assembly.</title>
        <authorList>
            <person name="Hu X."/>
            <person name="Tang B."/>
        </authorList>
    </citation>
    <scope>NUCLEOTIDE SEQUENCE [LARGE SCALE GENOMIC DNA]</scope>
    <source>
        <strain evidence="7 8">NB23SCDHY001</strain>
    </source>
</reference>
<dbReference type="RefSeq" id="WP_408791709.1">
    <property type="nucleotide sequence ID" value="NZ_JBGXBU010000010.1"/>
</dbReference>
<dbReference type="PROSITE" id="PS51007">
    <property type="entry name" value="CYTC"/>
    <property type="match status" value="1"/>
</dbReference>
<evidence type="ECO:0000313" key="8">
    <source>
        <dbReference type="Proteomes" id="UP001630969"/>
    </source>
</evidence>
<dbReference type="InterPro" id="IPR051459">
    <property type="entry name" value="Cytochrome_c-type_DH"/>
</dbReference>
<evidence type="ECO:0000256" key="4">
    <source>
        <dbReference type="PROSITE-ProRule" id="PRU00433"/>
    </source>
</evidence>
<dbReference type="Proteomes" id="UP001630969">
    <property type="component" value="Unassembled WGS sequence"/>
</dbReference>
<protein>
    <submittedName>
        <fullName evidence="7">C-type cytochrome</fullName>
    </submittedName>
</protein>
<organism evidence="7 8">
    <name type="scientific">Aeromonas bivalvium</name>
    <dbReference type="NCBI Taxonomy" id="440079"/>
    <lineage>
        <taxon>Bacteria</taxon>
        <taxon>Pseudomonadati</taxon>
        <taxon>Pseudomonadota</taxon>
        <taxon>Gammaproteobacteria</taxon>
        <taxon>Aeromonadales</taxon>
        <taxon>Aeromonadaceae</taxon>
        <taxon>Aeromonas</taxon>
    </lineage>
</organism>
<dbReference type="PANTHER" id="PTHR35008:SF9">
    <property type="entry name" value="CYTOCHROME C DOMAIN-CONTAINING PROTEIN"/>
    <property type="match status" value="1"/>
</dbReference>
<evidence type="ECO:0000256" key="2">
    <source>
        <dbReference type="ARBA" id="ARBA00022723"/>
    </source>
</evidence>
<keyword evidence="1 4" id="KW-0349">Heme</keyword>
<dbReference type="SUPFAM" id="SSF46626">
    <property type="entry name" value="Cytochrome c"/>
    <property type="match status" value="2"/>
</dbReference>
<dbReference type="EMBL" id="JBGXBU010000010">
    <property type="protein sequence ID" value="MFM4894705.1"/>
    <property type="molecule type" value="Genomic_DNA"/>
</dbReference>
<dbReference type="InterPro" id="IPR009056">
    <property type="entry name" value="Cyt_c-like_dom"/>
</dbReference>
<dbReference type="PANTHER" id="PTHR35008">
    <property type="entry name" value="BLL4482 PROTEIN-RELATED"/>
    <property type="match status" value="1"/>
</dbReference>
<dbReference type="Gene3D" id="1.10.760.10">
    <property type="entry name" value="Cytochrome c-like domain"/>
    <property type="match status" value="2"/>
</dbReference>
<keyword evidence="8" id="KW-1185">Reference proteome</keyword>
<keyword evidence="3 4" id="KW-0408">Iron</keyword>
<gene>
    <name evidence="7" type="ORF">ACEUDJ_17805</name>
</gene>
<feature type="chain" id="PRO_5045774435" evidence="5">
    <location>
        <begin position="18"/>
        <end position="273"/>
    </location>
</feature>
<feature type="domain" description="Cytochrome c" evidence="6">
    <location>
        <begin position="53"/>
        <end position="232"/>
    </location>
</feature>
<proteinExistence type="predicted"/>
<dbReference type="Pfam" id="PF21342">
    <property type="entry name" value="SoxA-TsdA_cyt-c"/>
    <property type="match status" value="1"/>
</dbReference>
<sequence length="273" mass="29719">MKHAYLMACLLAGLAHAESFEDQFSVPLGEKAPDGNYHKVPDWSAVPEGEMGAAIKRGYSLFVNTQQLKGQGQPGNGLQCSNCHLGAGIIAGASPMWGAYPAYPAYRKKNNKVNTYEDRLQGCFLYSMNAREGRPPAYDSQAIRDLVAYSYWLASGAPISDKLPGRNFFAIATPPQAPDFKRGQSVYAERCADCHGIDKAAAFIKSNMPLSQGGSLSDQQAWDVSLYINSHERPQDPRFKGDLGQTTKAFHGTYSQYGLPSPVDGHLLGSKAY</sequence>
<feature type="signal peptide" evidence="5">
    <location>
        <begin position="1"/>
        <end position="17"/>
    </location>
</feature>
<evidence type="ECO:0000256" key="5">
    <source>
        <dbReference type="SAM" id="SignalP"/>
    </source>
</evidence>
<evidence type="ECO:0000259" key="6">
    <source>
        <dbReference type="PROSITE" id="PS51007"/>
    </source>
</evidence>
<accession>A0ABW9GU80</accession>
<dbReference type="InterPro" id="IPR036909">
    <property type="entry name" value="Cyt_c-like_dom_sf"/>
</dbReference>